<protein>
    <submittedName>
        <fullName evidence="2">Uncharacterized protein</fullName>
    </submittedName>
</protein>
<organism evidence="2 3">
    <name type="scientific">Alicyclobacillus vulcanalis</name>
    <dbReference type="NCBI Taxonomy" id="252246"/>
    <lineage>
        <taxon>Bacteria</taxon>
        <taxon>Bacillati</taxon>
        <taxon>Bacillota</taxon>
        <taxon>Bacilli</taxon>
        <taxon>Bacillales</taxon>
        <taxon>Alicyclobacillaceae</taxon>
        <taxon>Alicyclobacillus</taxon>
    </lineage>
</organism>
<dbReference type="Proteomes" id="UP000186156">
    <property type="component" value="Unassembled WGS sequence"/>
</dbReference>
<dbReference type="EMBL" id="FTOO01000002">
    <property type="protein sequence ID" value="SIS64591.1"/>
    <property type="molecule type" value="Genomic_DNA"/>
</dbReference>
<accession>A0A1N7KSR2</accession>
<evidence type="ECO:0000313" key="2">
    <source>
        <dbReference type="EMBL" id="SIS64591.1"/>
    </source>
</evidence>
<feature type="compositionally biased region" description="Acidic residues" evidence="1">
    <location>
        <begin position="100"/>
        <end position="110"/>
    </location>
</feature>
<feature type="region of interest" description="Disordered" evidence="1">
    <location>
        <begin position="54"/>
        <end position="110"/>
    </location>
</feature>
<name>A0A1N7KSR2_9BACL</name>
<dbReference type="RefSeq" id="WP_076344985.1">
    <property type="nucleotide sequence ID" value="NZ_FTOO01000002.1"/>
</dbReference>
<feature type="region of interest" description="Disordered" evidence="1">
    <location>
        <begin position="1"/>
        <end position="34"/>
    </location>
</feature>
<evidence type="ECO:0000313" key="3">
    <source>
        <dbReference type="Proteomes" id="UP000186156"/>
    </source>
</evidence>
<evidence type="ECO:0000256" key="1">
    <source>
        <dbReference type="SAM" id="MobiDB-lite"/>
    </source>
</evidence>
<gene>
    <name evidence="2" type="ORF">SAMN05421799_102159</name>
</gene>
<sequence length="110" mass="12043">MKKSNRHSNSRPIASPNSGAYDPGPVDQGETDYPTADVAAAQAATYDLAVEEFPEGPYGATTDERRLGKTSPWLPGQMVSGRFRDSNMITSDRHTAPYEQDGDDTYEDRS</sequence>
<reference evidence="3" key="1">
    <citation type="submission" date="2017-01" db="EMBL/GenBank/DDBJ databases">
        <authorList>
            <person name="Varghese N."/>
            <person name="Submissions S."/>
        </authorList>
    </citation>
    <scope>NUCLEOTIDE SEQUENCE [LARGE SCALE GENOMIC DNA]</scope>
    <source>
        <strain evidence="3">DSM 16176</strain>
    </source>
</reference>
<dbReference type="AlphaFoldDB" id="A0A1N7KSR2"/>
<dbReference type="OrthoDB" id="2376226at2"/>
<keyword evidence="3" id="KW-1185">Reference proteome</keyword>
<proteinExistence type="predicted"/>